<evidence type="ECO:0000259" key="2">
    <source>
        <dbReference type="Pfam" id="PF00850"/>
    </source>
</evidence>
<dbReference type="EMBL" id="CYHB01000010">
    <property type="protein sequence ID" value="CUA88456.1"/>
    <property type="molecule type" value="Genomic_DNA"/>
</dbReference>
<dbReference type="Pfam" id="PF00850">
    <property type="entry name" value="Hist_deacetyl"/>
    <property type="match status" value="1"/>
</dbReference>
<dbReference type="Proteomes" id="UP000182598">
    <property type="component" value="Unassembled WGS sequence"/>
</dbReference>
<feature type="domain" description="Histone deacetylase" evidence="2">
    <location>
        <begin position="20"/>
        <end position="305"/>
    </location>
</feature>
<protein>
    <submittedName>
        <fullName evidence="3">Acetoin utilization deacetylase AcuC or a related deacetylase</fullName>
    </submittedName>
</protein>
<gene>
    <name evidence="3" type="ORF">Ga0061064_2208</name>
</gene>
<comment type="similarity">
    <text evidence="1">Belongs to the histone deacetylase family.</text>
</comment>
<dbReference type="InterPro" id="IPR023801">
    <property type="entry name" value="His_deacetylse_dom"/>
</dbReference>
<evidence type="ECO:0000313" key="4">
    <source>
        <dbReference type="Proteomes" id="UP000182598"/>
    </source>
</evidence>
<dbReference type="PANTHER" id="PTHR10625">
    <property type="entry name" value="HISTONE DEACETYLASE HDAC1-RELATED"/>
    <property type="match status" value="1"/>
</dbReference>
<keyword evidence="4" id="KW-1185">Reference proteome</keyword>
<dbReference type="SUPFAM" id="SSF52768">
    <property type="entry name" value="Arginase/deacetylase"/>
    <property type="match status" value="1"/>
</dbReference>
<dbReference type="OrthoDB" id="9808367at2"/>
<dbReference type="InterPro" id="IPR023696">
    <property type="entry name" value="Ureohydrolase_dom_sf"/>
</dbReference>
<dbReference type="InterPro" id="IPR037138">
    <property type="entry name" value="His_deacetylse_dom_sf"/>
</dbReference>
<dbReference type="GO" id="GO:0004407">
    <property type="term" value="F:histone deacetylase activity"/>
    <property type="evidence" value="ECO:0007669"/>
    <property type="project" value="TreeGrafter"/>
</dbReference>
<reference evidence="4" key="1">
    <citation type="submission" date="2015-08" db="EMBL/GenBank/DDBJ databases">
        <authorList>
            <person name="Varghese N."/>
        </authorList>
    </citation>
    <scope>NUCLEOTIDE SEQUENCE [LARGE SCALE GENOMIC DNA]</scope>
    <source>
        <strain evidence="4">DSM 27808</strain>
    </source>
</reference>
<name>A0A0K6HCE9_9GAMM</name>
<accession>A0A0K6HCE9</accession>
<sequence length="307" mass="34235">MSITVFSHPYCSLHRVSEVHPEEPARIAAINDQIIRSGMEFALTQKDAKPAEREDLLRVHAANYIDDVFERAPTEPDQHIWLDPDTMMTAGTLRAALYAAGSGMCAVDEVFTAENRRAFCMVRPPGHHATWDAAMGFCIFNNIAVATAYAMHTYGIERVAIVDFDVHHGNGTEDIFLNDERVLFCSSFQHPLYPNSGTETISHEVINIPLPAGCDGPTWQAAVRERWFPAIDAFAPQLIMVSAGFDGHLEDDMAQFKLTETDYHWIGRELKELAERHCDGRIVATLEGGYEHSSLGRSVVAFLKGMQ</sequence>
<evidence type="ECO:0000313" key="3">
    <source>
        <dbReference type="EMBL" id="CUA88456.1"/>
    </source>
</evidence>
<proteinExistence type="inferred from homology"/>
<dbReference type="GO" id="GO:0040029">
    <property type="term" value="P:epigenetic regulation of gene expression"/>
    <property type="evidence" value="ECO:0007669"/>
    <property type="project" value="TreeGrafter"/>
</dbReference>
<dbReference type="Gene3D" id="3.40.800.20">
    <property type="entry name" value="Histone deacetylase domain"/>
    <property type="match status" value="1"/>
</dbReference>
<evidence type="ECO:0000256" key="1">
    <source>
        <dbReference type="ARBA" id="ARBA00005947"/>
    </source>
</evidence>
<dbReference type="PRINTS" id="PR01270">
    <property type="entry name" value="HDASUPER"/>
</dbReference>
<organism evidence="3 4">
    <name type="scientific">Pseudidiomarina woesei</name>
    <dbReference type="NCBI Taxonomy" id="1381080"/>
    <lineage>
        <taxon>Bacteria</taxon>
        <taxon>Pseudomonadati</taxon>
        <taxon>Pseudomonadota</taxon>
        <taxon>Gammaproteobacteria</taxon>
        <taxon>Alteromonadales</taxon>
        <taxon>Idiomarinaceae</taxon>
        <taxon>Pseudidiomarina</taxon>
    </lineage>
</organism>
<dbReference type="CDD" id="cd11599">
    <property type="entry name" value="HDAC_classII_2"/>
    <property type="match status" value="1"/>
</dbReference>
<dbReference type="RefSeq" id="WP_055439842.1">
    <property type="nucleotide sequence ID" value="NZ_CYHB01000010.1"/>
</dbReference>
<dbReference type="PANTHER" id="PTHR10625:SF10">
    <property type="entry name" value="HISTONE DEACETYLASE HDAC1"/>
    <property type="match status" value="1"/>
</dbReference>
<dbReference type="AlphaFoldDB" id="A0A0K6HCE9"/>
<dbReference type="InterPro" id="IPR000286">
    <property type="entry name" value="HDACs"/>
</dbReference>